<accession>A0AAE0KVU1</accession>
<name>A0AAE0KVU1_9CHLO</name>
<sequence length="349" mass="37798">MLQLGKLKLSGVAMLAPLERVSYVGFRNVCASNGACLSFTEMIRAKSITAMHGVINMIDSIDEGTPTGVQLLAATPSELRACLHTIEEQALSGCQPHWRNLSVIDLNFGCPKPEVAGQQLGPAMLKDPHTIASLFEVLAEFKSSSNLNIGAVGAKIRLGMDAVEMQSKVYLPVLEEANNHLDYLVVHGRHAAMKSSDLPLLDPIGEIKARAASSLAIIGNGNVSSADSAAHMMAYTGCDGVMVARAAIQNPWVFKDLSRVGPGGIILADKPLTDASEGLLPTLEEVNNAEQVCEEWESRFGKRTKNKYVTFRRLNFERLRQLIKTGEDVVVGNQVTRANKVHALKRKTL</sequence>
<protein>
    <recommendedName>
        <fullName evidence="1">DUS-like FMN-binding domain-containing protein</fullName>
    </recommendedName>
</protein>
<dbReference type="PANTHER" id="PTHR11082">
    <property type="entry name" value="TRNA-DIHYDROURIDINE SYNTHASE"/>
    <property type="match status" value="1"/>
</dbReference>
<dbReference type="Gene3D" id="3.20.20.70">
    <property type="entry name" value="Aldolase class I"/>
    <property type="match status" value="1"/>
</dbReference>
<dbReference type="InterPro" id="IPR013785">
    <property type="entry name" value="Aldolase_TIM"/>
</dbReference>
<reference evidence="2 3" key="1">
    <citation type="journal article" date="2015" name="Genome Biol. Evol.">
        <title>Comparative Genomics of a Bacterivorous Green Alga Reveals Evolutionary Causalities and Consequences of Phago-Mixotrophic Mode of Nutrition.</title>
        <authorList>
            <person name="Burns J.A."/>
            <person name="Paasch A."/>
            <person name="Narechania A."/>
            <person name="Kim E."/>
        </authorList>
    </citation>
    <scope>NUCLEOTIDE SEQUENCE [LARGE SCALE GENOMIC DNA]</scope>
    <source>
        <strain evidence="2 3">PLY_AMNH</strain>
    </source>
</reference>
<dbReference type="InterPro" id="IPR035587">
    <property type="entry name" value="DUS-like_FMN-bd"/>
</dbReference>
<dbReference type="SUPFAM" id="SSF51395">
    <property type="entry name" value="FMN-linked oxidoreductases"/>
    <property type="match status" value="1"/>
</dbReference>
<organism evidence="2 3">
    <name type="scientific">Cymbomonas tetramitiformis</name>
    <dbReference type="NCBI Taxonomy" id="36881"/>
    <lineage>
        <taxon>Eukaryota</taxon>
        <taxon>Viridiplantae</taxon>
        <taxon>Chlorophyta</taxon>
        <taxon>Pyramimonadophyceae</taxon>
        <taxon>Pyramimonadales</taxon>
        <taxon>Pyramimonadaceae</taxon>
        <taxon>Cymbomonas</taxon>
    </lineage>
</organism>
<evidence type="ECO:0000313" key="3">
    <source>
        <dbReference type="Proteomes" id="UP001190700"/>
    </source>
</evidence>
<evidence type="ECO:0000259" key="1">
    <source>
        <dbReference type="Pfam" id="PF01207"/>
    </source>
</evidence>
<evidence type="ECO:0000313" key="2">
    <source>
        <dbReference type="EMBL" id="KAK3262354.1"/>
    </source>
</evidence>
<feature type="domain" description="DUS-like FMN-binding" evidence="1">
    <location>
        <begin position="14"/>
        <end position="259"/>
    </location>
</feature>
<dbReference type="Pfam" id="PF01207">
    <property type="entry name" value="Dus"/>
    <property type="match status" value="1"/>
</dbReference>
<dbReference type="CDD" id="cd02801">
    <property type="entry name" value="DUS_like_FMN"/>
    <property type="match status" value="1"/>
</dbReference>
<keyword evidence="3" id="KW-1185">Reference proteome</keyword>
<dbReference type="EMBL" id="LGRX02016271">
    <property type="protein sequence ID" value="KAK3262354.1"/>
    <property type="molecule type" value="Genomic_DNA"/>
</dbReference>
<proteinExistence type="predicted"/>
<gene>
    <name evidence="2" type="ORF">CYMTET_28786</name>
</gene>
<dbReference type="Proteomes" id="UP001190700">
    <property type="component" value="Unassembled WGS sequence"/>
</dbReference>
<dbReference type="PANTHER" id="PTHR11082:SF25">
    <property type="entry name" value="DUS-LIKE FMN-BINDING DOMAIN-CONTAINING PROTEIN"/>
    <property type="match status" value="1"/>
</dbReference>
<comment type="caution">
    <text evidence="2">The sequence shown here is derived from an EMBL/GenBank/DDBJ whole genome shotgun (WGS) entry which is preliminary data.</text>
</comment>
<dbReference type="AlphaFoldDB" id="A0AAE0KVU1"/>